<evidence type="ECO:0000313" key="4">
    <source>
        <dbReference type="Proteomes" id="UP000216035"/>
    </source>
</evidence>
<reference evidence="3 4" key="1">
    <citation type="submission" date="2017-07" db="EMBL/GenBank/DDBJ databases">
        <title>Flavobacterium cyanobacteriorum sp. nov., isolated from cyanobacterial aggregates in a eutrophic lake.</title>
        <authorList>
            <person name="Cai H."/>
        </authorList>
    </citation>
    <scope>NUCLEOTIDE SEQUENCE [LARGE SCALE GENOMIC DNA]</scope>
    <source>
        <strain evidence="3 4">TH167</strain>
    </source>
</reference>
<dbReference type="Proteomes" id="UP000216035">
    <property type="component" value="Unassembled WGS sequence"/>
</dbReference>
<dbReference type="OrthoDB" id="2079210at2"/>
<gene>
    <name evidence="3" type="ORF">CHX27_12365</name>
</gene>
<evidence type="ECO:0000256" key="2">
    <source>
        <dbReference type="SAM" id="SignalP"/>
    </source>
</evidence>
<keyword evidence="2" id="KW-0732">Signal</keyword>
<comment type="caution">
    <text evidence="3">The sequence shown here is derived from an EMBL/GenBank/DDBJ whole genome shotgun (WGS) entry which is preliminary data.</text>
</comment>
<dbReference type="Pfam" id="PF13584">
    <property type="entry name" value="BatD"/>
    <property type="match status" value="2"/>
</dbReference>
<name>A0A255ZLB0_9FLAO</name>
<keyword evidence="4" id="KW-1185">Reference proteome</keyword>
<dbReference type="PANTHER" id="PTHR40940:SF2">
    <property type="entry name" value="BATD"/>
    <property type="match status" value="1"/>
</dbReference>
<organism evidence="3 4">
    <name type="scientific">Flavobacterium aurantiibacter</name>
    <dbReference type="NCBI Taxonomy" id="2023067"/>
    <lineage>
        <taxon>Bacteria</taxon>
        <taxon>Pseudomonadati</taxon>
        <taxon>Bacteroidota</taxon>
        <taxon>Flavobacteriia</taxon>
        <taxon>Flavobacteriales</taxon>
        <taxon>Flavobacteriaceae</taxon>
        <taxon>Flavobacterium</taxon>
    </lineage>
</organism>
<feature type="transmembrane region" description="Helical" evidence="1">
    <location>
        <begin position="445"/>
        <end position="468"/>
    </location>
</feature>
<evidence type="ECO:0000313" key="3">
    <source>
        <dbReference type="EMBL" id="OYQ42288.1"/>
    </source>
</evidence>
<evidence type="ECO:0000256" key="1">
    <source>
        <dbReference type="SAM" id="Phobius"/>
    </source>
</evidence>
<keyword evidence="1" id="KW-1133">Transmembrane helix</keyword>
<protein>
    <submittedName>
        <fullName evidence="3">BatD protein</fullName>
    </submittedName>
</protein>
<dbReference type="EMBL" id="NOXX01000215">
    <property type="protein sequence ID" value="OYQ42288.1"/>
    <property type="molecule type" value="Genomic_DNA"/>
</dbReference>
<feature type="chain" id="PRO_5012491121" evidence="2">
    <location>
        <begin position="23"/>
        <end position="592"/>
    </location>
</feature>
<dbReference type="InterPro" id="IPR025738">
    <property type="entry name" value="BatD"/>
</dbReference>
<dbReference type="AlphaFoldDB" id="A0A255ZLB0"/>
<accession>A0A255ZLB0</accession>
<feature type="signal peptide" evidence="2">
    <location>
        <begin position="1"/>
        <end position="22"/>
    </location>
</feature>
<sequence length="592" mass="65983">MNMKLVTYISAIFFLLLQTATAQVQFEAKVSKTTLGINERLRIDFTMNDDGDNFEPPNFDACGFKVVAGPSQQVSQSWINGRSSFSKTYSYFLIPKSRGTLTIKQASIEIRGQIYKTSPVRITVTAAVELPKDPNYAPQVSVNDAIHLVAEVSKNNPYINEPITVVYKLYISYDIGVKSWRELDKPKYNDFWSQNIDIKELRAEDGTYNGEKMRYVVLRKTVLYPQKSGKLMIEPLSLDIDVQLPSNRRNFFGQVLLIDDSKRVSAGARTINVKPLPEAGKPENFNGAVGRFSFNAKPSKTTLNNGESLDLTVSVSGTGNLKLFTLPKPTVPSSLEMYDPVHSENVSTPLSGMTGSISDTYTIIPQFKGDYPIKPLTFSYFDPSVGKYKTISSAPFTIKVLDGPANASATASNGNEVQKQALTKTAQFKFIKLKTKLVNKTEGDFFGSTGFYSLMISPLLALPLLLLIRRRNKAVAADVVGNKTKNSNKLAKRFLSEAKTAMNDKERFYISLERALHNFLKAKLQIETSEMSKMKIAELLQNKHATNETTSALIRLIESCEFARYAPTSESVINADYETAVDLLNQLEKQIK</sequence>
<keyword evidence="1" id="KW-0812">Transmembrane</keyword>
<proteinExistence type="predicted"/>
<keyword evidence="1" id="KW-0472">Membrane</keyword>
<dbReference type="PANTHER" id="PTHR40940">
    <property type="entry name" value="PROTEIN BATD-RELATED"/>
    <property type="match status" value="1"/>
</dbReference>